<feature type="transmembrane region" description="Helical" evidence="13">
    <location>
        <begin position="266"/>
        <end position="287"/>
    </location>
</feature>
<keyword evidence="8" id="KW-0630">Potassium</keyword>
<evidence type="ECO:0000256" key="1">
    <source>
        <dbReference type="ARBA" id="ARBA00003660"/>
    </source>
</evidence>
<feature type="transmembrane region" description="Helical" evidence="13">
    <location>
        <begin position="294"/>
        <end position="312"/>
    </location>
</feature>
<evidence type="ECO:0000313" key="17">
    <source>
        <dbReference type="Proteomes" id="UP001597119"/>
    </source>
</evidence>
<name>A0ABD6CHX0_9EURY</name>
<feature type="transmembrane region" description="Helical" evidence="13">
    <location>
        <begin position="189"/>
        <end position="211"/>
    </location>
</feature>
<feature type="transmembrane region" description="Helical" evidence="13">
    <location>
        <begin position="6"/>
        <end position="23"/>
    </location>
</feature>
<keyword evidence="4" id="KW-0050">Antiport</keyword>
<evidence type="ECO:0000256" key="5">
    <source>
        <dbReference type="ARBA" id="ARBA00022475"/>
    </source>
</evidence>
<dbReference type="GO" id="GO:0005886">
    <property type="term" value="C:plasma membrane"/>
    <property type="evidence" value="ECO:0007669"/>
    <property type="project" value="UniProtKB-SubCell"/>
</dbReference>
<proteinExistence type="predicted"/>
<protein>
    <submittedName>
        <fullName evidence="16">Cation:proton antiporter</fullName>
    </submittedName>
</protein>
<dbReference type="InterPro" id="IPR003148">
    <property type="entry name" value="RCK_N"/>
</dbReference>
<feature type="transmembrane region" description="Helical" evidence="13">
    <location>
        <begin position="89"/>
        <end position="112"/>
    </location>
</feature>
<feature type="transmembrane region" description="Helical" evidence="13">
    <location>
        <begin position="30"/>
        <end position="52"/>
    </location>
</feature>
<evidence type="ECO:0000256" key="8">
    <source>
        <dbReference type="ARBA" id="ARBA00022958"/>
    </source>
</evidence>
<dbReference type="Pfam" id="PF02080">
    <property type="entry name" value="TrkA_C"/>
    <property type="match status" value="1"/>
</dbReference>
<evidence type="ECO:0000256" key="3">
    <source>
        <dbReference type="ARBA" id="ARBA00022448"/>
    </source>
</evidence>
<dbReference type="Pfam" id="PF00999">
    <property type="entry name" value="Na_H_Exchanger"/>
    <property type="match status" value="1"/>
</dbReference>
<dbReference type="EMBL" id="JBHUDJ010000014">
    <property type="protein sequence ID" value="MFD1588919.1"/>
    <property type="molecule type" value="Genomic_DNA"/>
</dbReference>
<keyword evidence="11" id="KW-0406">Ion transport</keyword>
<sequence length="610" mass="63304">MAPDALLAVSVIVAFAAVSKLIGDWYQLPSVVFLLGFGVLLGPEGVGFLSASLSSSELSAVVGFAVAVIVFEGAFSLSLHRIRTTPKPTLLLVTVGAAITFLGLGLTVRFVLGLQWTISLVISALLVATGPTVITPILEQITVTERVASLLEAEGIINDVSASVLGSALFTVTLLSKRAGRVETIVTEFVSQVGVGMLFGVVLALASSYVLRAYSRSPQDSRVVILAVALLTYSLATLFGDESGVVAVAVAGLVMGNQPIPYQAEIARFGSAISTIVLGTVYIVLAALIRFEEIFALGLGGLVVVLVAMFVVRPLSVFVSTYDSEFSTNERAFISAIGPRGIIPAATATLFSLQLARAGVPNASSVVSLVFLVILVTVVVEAGGAPFLANAFGIIPMTTLIIGGGVIGRQLAAEIDARGGNPVIVERDEATVADLRAAAYSVVQGDGTNADVLAEAGVENATRVVATTSDDAVNILACQTARTKFGVESLVSLANDPTKVESFEDLGIATLTPSAATVDAISDLVTLPSLSAWRASTRRREHLAEGVVSETVDGTRVADLDLPPESMLVLLQRDDEFLIPSPDVVLQAGDRVTVLGQSDAVESALTRLTA</sequence>
<keyword evidence="6" id="KW-0633">Potassium transport</keyword>
<feature type="domain" description="RCK N-terminal" evidence="14">
    <location>
        <begin position="396"/>
        <end position="522"/>
    </location>
</feature>
<feature type="transmembrane region" description="Helical" evidence="13">
    <location>
        <begin position="360"/>
        <end position="380"/>
    </location>
</feature>
<dbReference type="PROSITE" id="PS51202">
    <property type="entry name" value="RCK_C"/>
    <property type="match status" value="1"/>
</dbReference>
<gene>
    <name evidence="16" type="ORF">ACFR9U_18225</name>
</gene>
<feature type="transmembrane region" description="Helical" evidence="13">
    <location>
        <begin position="386"/>
        <end position="408"/>
    </location>
</feature>
<dbReference type="InterPro" id="IPR006037">
    <property type="entry name" value="RCK_C"/>
</dbReference>
<dbReference type="InterPro" id="IPR038770">
    <property type="entry name" value="Na+/solute_symporter_sf"/>
</dbReference>
<dbReference type="PRINTS" id="PR00335">
    <property type="entry name" value="KUPTAKETRKA"/>
</dbReference>
<evidence type="ECO:0000256" key="12">
    <source>
        <dbReference type="ARBA" id="ARBA00023136"/>
    </source>
</evidence>
<dbReference type="Gene3D" id="3.30.70.1450">
    <property type="entry name" value="Regulator of K+ conductance, C-terminal domain"/>
    <property type="match status" value="1"/>
</dbReference>
<evidence type="ECO:0000256" key="13">
    <source>
        <dbReference type="SAM" id="Phobius"/>
    </source>
</evidence>
<dbReference type="InterPro" id="IPR036291">
    <property type="entry name" value="NAD(P)-bd_dom_sf"/>
</dbReference>
<evidence type="ECO:0000259" key="14">
    <source>
        <dbReference type="PROSITE" id="PS51201"/>
    </source>
</evidence>
<evidence type="ECO:0000259" key="15">
    <source>
        <dbReference type="PROSITE" id="PS51202"/>
    </source>
</evidence>
<evidence type="ECO:0000256" key="9">
    <source>
        <dbReference type="ARBA" id="ARBA00022989"/>
    </source>
</evidence>
<dbReference type="Proteomes" id="UP001597119">
    <property type="component" value="Unassembled WGS sequence"/>
</dbReference>
<feature type="transmembrane region" description="Helical" evidence="13">
    <location>
        <begin position="332"/>
        <end position="353"/>
    </location>
</feature>
<feature type="domain" description="RCK C-terminal" evidence="15">
    <location>
        <begin position="530"/>
        <end position="610"/>
    </location>
</feature>
<dbReference type="PROSITE" id="PS51201">
    <property type="entry name" value="RCK_N"/>
    <property type="match status" value="1"/>
</dbReference>
<keyword evidence="9 13" id="KW-1133">Transmembrane helix</keyword>
<comment type="function">
    <text evidence="1">Part of a potassium transport system.</text>
</comment>
<dbReference type="InterPro" id="IPR006153">
    <property type="entry name" value="Cation/H_exchanger_TM"/>
</dbReference>
<dbReference type="InterPro" id="IPR036721">
    <property type="entry name" value="RCK_C_sf"/>
</dbReference>
<reference evidence="16 17" key="1">
    <citation type="journal article" date="2019" name="Int. J. Syst. Evol. Microbiol.">
        <title>The Global Catalogue of Microorganisms (GCM) 10K type strain sequencing project: providing services to taxonomists for standard genome sequencing and annotation.</title>
        <authorList>
            <consortium name="The Broad Institute Genomics Platform"/>
            <consortium name="The Broad Institute Genome Sequencing Center for Infectious Disease"/>
            <person name="Wu L."/>
            <person name="Ma J."/>
        </authorList>
    </citation>
    <scope>NUCLEOTIDE SEQUENCE [LARGE SCALE GENOMIC DNA]</scope>
    <source>
        <strain evidence="16 17">CGMCC 1.12125</strain>
    </source>
</reference>
<comment type="caution">
    <text evidence="16">The sequence shown here is derived from an EMBL/GenBank/DDBJ whole genome shotgun (WGS) entry which is preliminary data.</text>
</comment>
<comment type="subcellular location">
    <subcellularLocation>
        <location evidence="2">Cell membrane</location>
        <topology evidence="2">Multi-pass membrane protein</topology>
    </subcellularLocation>
</comment>
<evidence type="ECO:0000256" key="2">
    <source>
        <dbReference type="ARBA" id="ARBA00004651"/>
    </source>
</evidence>
<dbReference type="InterPro" id="IPR006036">
    <property type="entry name" value="K_uptake_TrkA"/>
</dbReference>
<accession>A0ABD6CHX0</accession>
<evidence type="ECO:0000313" key="16">
    <source>
        <dbReference type="EMBL" id="MFD1588919.1"/>
    </source>
</evidence>
<dbReference type="Gene3D" id="3.40.50.720">
    <property type="entry name" value="NAD(P)-binding Rossmann-like Domain"/>
    <property type="match status" value="1"/>
</dbReference>
<dbReference type="Pfam" id="PF02254">
    <property type="entry name" value="TrkA_N"/>
    <property type="match status" value="1"/>
</dbReference>
<dbReference type="PANTHER" id="PTHR32507:SF0">
    <property type="entry name" value="NA(+)_H(+) ANTIPORTER 2-RELATED"/>
    <property type="match status" value="1"/>
</dbReference>
<keyword evidence="17" id="KW-1185">Reference proteome</keyword>
<feature type="transmembrane region" description="Helical" evidence="13">
    <location>
        <begin position="118"/>
        <end position="138"/>
    </location>
</feature>
<evidence type="ECO:0000256" key="11">
    <source>
        <dbReference type="ARBA" id="ARBA00023065"/>
    </source>
</evidence>
<dbReference type="AlphaFoldDB" id="A0ABD6CHX0"/>
<dbReference type="Gene3D" id="1.20.1530.20">
    <property type="match status" value="1"/>
</dbReference>
<keyword evidence="10" id="KW-0520">NAD</keyword>
<organism evidence="16 17">
    <name type="scientific">Halorientalis brevis</name>
    <dbReference type="NCBI Taxonomy" id="1126241"/>
    <lineage>
        <taxon>Archaea</taxon>
        <taxon>Methanobacteriati</taxon>
        <taxon>Methanobacteriota</taxon>
        <taxon>Stenosarchaea group</taxon>
        <taxon>Halobacteria</taxon>
        <taxon>Halobacteriales</taxon>
        <taxon>Haloarculaceae</taxon>
        <taxon>Halorientalis</taxon>
    </lineage>
</organism>
<evidence type="ECO:0000256" key="10">
    <source>
        <dbReference type="ARBA" id="ARBA00023027"/>
    </source>
</evidence>
<keyword evidence="3" id="KW-0813">Transport</keyword>
<dbReference type="PANTHER" id="PTHR32507">
    <property type="entry name" value="NA(+)/H(+) ANTIPORTER 1"/>
    <property type="match status" value="1"/>
</dbReference>
<evidence type="ECO:0000256" key="4">
    <source>
        <dbReference type="ARBA" id="ARBA00022449"/>
    </source>
</evidence>
<evidence type="ECO:0000256" key="7">
    <source>
        <dbReference type="ARBA" id="ARBA00022692"/>
    </source>
</evidence>
<dbReference type="SUPFAM" id="SSF116726">
    <property type="entry name" value="TrkA C-terminal domain-like"/>
    <property type="match status" value="1"/>
</dbReference>
<evidence type="ECO:0000256" key="6">
    <source>
        <dbReference type="ARBA" id="ARBA00022538"/>
    </source>
</evidence>
<feature type="transmembrane region" description="Helical" evidence="13">
    <location>
        <begin position="223"/>
        <end position="254"/>
    </location>
</feature>
<keyword evidence="5" id="KW-1003">Cell membrane</keyword>
<dbReference type="GO" id="GO:0015297">
    <property type="term" value="F:antiporter activity"/>
    <property type="evidence" value="ECO:0007669"/>
    <property type="project" value="UniProtKB-KW"/>
</dbReference>
<dbReference type="SUPFAM" id="SSF51735">
    <property type="entry name" value="NAD(P)-binding Rossmann-fold domains"/>
    <property type="match status" value="1"/>
</dbReference>
<feature type="transmembrane region" description="Helical" evidence="13">
    <location>
        <begin position="58"/>
        <end position="77"/>
    </location>
</feature>
<keyword evidence="12 13" id="KW-0472">Membrane</keyword>
<dbReference type="RefSeq" id="WP_247378572.1">
    <property type="nucleotide sequence ID" value="NZ_JALLGV010000005.1"/>
</dbReference>
<keyword evidence="7 13" id="KW-0812">Transmembrane</keyword>
<dbReference type="GO" id="GO:0006813">
    <property type="term" value="P:potassium ion transport"/>
    <property type="evidence" value="ECO:0007669"/>
    <property type="project" value="UniProtKB-KW"/>
</dbReference>